<protein>
    <submittedName>
        <fullName evidence="3">U-actitoxin-Avd8d-like</fullName>
    </submittedName>
</protein>
<gene>
    <name evidence="3" type="primary">LOC116287015</name>
</gene>
<dbReference type="InParanoid" id="A0A6P8H1G5"/>
<dbReference type="Proteomes" id="UP000515163">
    <property type="component" value="Unplaced"/>
</dbReference>
<keyword evidence="1" id="KW-0812">Transmembrane</keyword>
<dbReference type="OrthoDB" id="10269599at2759"/>
<accession>A0A6P8H1G5</accession>
<dbReference type="RefSeq" id="XP_031549483.1">
    <property type="nucleotide sequence ID" value="XM_031693623.1"/>
</dbReference>
<evidence type="ECO:0000256" key="1">
    <source>
        <dbReference type="SAM" id="Phobius"/>
    </source>
</evidence>
<keyword evidence="2" id="KW-1185">Reference proteome</keyword>
<feature type="transmembrane region" description="Helical" evidence="1">
    <location>
        <begin position="6"/>
        <end position="26"/>
    </location>
</feature>
<name>A0A6P8H1G5_ACTTE</name>
<evidence type="ECO:0000313" key="3">
    <source>
        <dbReference type="RefSeq" id="XP_031549483.1"/>
    </source>
</evidence>
<dbReference type="AlphaFoldDB" id="A0A6P8H1G5"/>
<keyword evidence="1" id="KW-0472">Membrane</keyword>
<dbReference type="KEGG" id="aten:116287015"/>
<reference evidence="3" key="1">
    <citation type="submission" date="2025-08" db="UniProtKB">
        <authorList>
            <consortium name="RefSeq"/>
        </authorList>
    </citation>
    <scope>IDENTIFICATION</scope>
    <source>
        <tissue evidence="3">Tentacle</tissue>
    </source>
</reference>
<dbReference type="GeneID" id="116287015"/>
<evidence type="ECO:0000313" key="2">
    <source>
        <dbReference type="Proteomes" id="UP000515163"/>
    </source>
</evidence>
<organism evidence="2 3">
    <name type="scientific">Actinia tenebrosa</name>
    <name type="common">Australian red waratah sea anemone</name>
    <dbReference type="NCBI Taxonomy" id="6105"/>
    <lineage>
        <taxon>Eukaryota</taxon>
        <taxon>Metazoa</taxon>
        <taxon>Cnidaria</taxon>
        <taxon>Anthozoa</taxon>
        <taxon>Hexacorallia</taxon>
        <taxon>Actiniaria</taxon>
        <taxon>Actiniidae</taxon>
        <taxon>Actinia</taxon>
    </lineage>
</organism>
<keyword evidence="1" id="KW-1133">Transmembrane helix</keyword>
<proteinExistence type="predicted"/>
<sequence>MASSSYFIVLVIASVMLLSQVSGFYLEDEKRPEGFREQKPTRLPSGCINRFSDYICGEVIRKEHCVLYGKKRMNKFAERYCTKFCGFC</sequence>